<proteinExistence type="predicted"/>
<dbReference type="STRING" id="634498.mru_2072"/>
<keyword evidence="2" id="KW-1185">Reference proteome</keyword>
<accession>D3E0U8</accession>
<dbReference type="PATRIC" id="fig|634498.28.peg.2074"/>
<organism evidence="1 2">
    <name type="scientific">Methanobrevibacter ruminantium (strain ATCC 35063 / DSM 1093 / JCM 13430 / OCM 146 / M1)</name>
    <name type="common">Methanobacterium ruminantium</name>
    <dbReference type="NCBI Taxonomy" id="634498"/>
    <lineage>
        <taxon>Archaea</taxon>
        <taxon>Methanobacteriati</taxon>
        <taxon>Methanobacteriota</taxon>
        <taxon>Methanomada group</taxon>
        <taxon>Methanobacteria</taxon>
        <taxon>Methanobacteriales</taxon>
        <taxon>Methanobacteriaceae</taxon>
        <taxon>Methanobrevibacter</taxon>
    </lineage>
</organism>
<name>D3E0U8_METRM</name>
<dbReference type="GeneID" id="55593071"/>
<dbReference type="AlphaFoldDB" id="D3E0U8"/>
<evidence type="ECO:0000313" key="2">
    <source>
        <dbReference type="Proteomes" id="UP000008680"/>
    </source>
</evidence>
<dbReference type="KEGG" id="mru:mru_2072"/>
<sequence length="49" mass="6161">MFYEERVEDQFSTYRNREEFIRELLDVVDNKITDEEMEDIYQLLDIPRN</sequence>
<dbReference type="RefSeq" id="WP_012956870.1">
    <property type="nucleotide sequence ID" value="NC_013790.1"/>
</dbReference>
<protein>
    <submittedName>
        <fullName evidence="1">Uncharacterized protein</fullName>
    </submittedName>
</protein>
<reference evidence="1 2" key="1">
    <citation type="journal article" date="2010" name="PLoS ONE">
        <title>The genome sequence of the rumen methanogen Methanobrevibacter ruminantium reveals new possibilities for controlling ruminant methane emissions.</title>
        <authorList>
            <person name="Leahy S.C."/>
            <person name="Kelly W.J."/>
            <person name="Altermann E."/>
            <person name="Ronimus R.S."/>
            <person name="Yeoman C.J."/>
            <person name="Pacheco D.M."/>
            <person name="Li D."/>
            <person name="Kong Z."/>
            <person name="McTavish S."/>
            <person name="Sang C."/>
            <person name="Lambie S.C."/>
            <person name="Janssen P.H."/>
            <person name="Dey D."/>
            <person name="Attwood G.T."/>
        </authorList>
    </citation>
    <scope>NUCLEOTIDE SEQUENCE [LARGE SCALE GENOMIC DNA]</scope>
    <source>
        <strain evidence="2">ATCC 35063 / DSM 1093 / JCM 13430 / OCM 146 / M1</strain>
    </source>
</reference>
<dbReference type="EMBL" id="CP001719">
    <property type="protein sequence ID" value="ADC47922.1"/>
    <property type="molecule type" value="Genomic_DNA"/>
</dbReference>
<dbReference type="HOGENOM" id="CLU_3130905_0_0_2"/>
<evidence type="ECO:0000313" key="1">
    <source>
        <dbReference type="EMBL" id="ADC47922.1"/>
    </source>
</evidence>
<dbReference type="Proteomes" id="UP000008680">
    <property type="component" value="Chromosome"/>
</dbReference>
<gene>
    <name evidence="1" type="ordered locus">mru_2072</name>
</gene>